<dbReference type="AlphaFoldDB" id="A0A5J4V3I8"/>
<dbReference type="EMBL" id="SNRW01010416">
    <property type="protein sequence ID" value="KAA6376595.1"/>
    <property type="molecule type" value="Genomic_DNA"/>
</dbReference>
<gene>
    <name evidence="1" type="ORF">EZS28_027876</name>
</gene>
<comment type="caution">
    <text evidence="1">The sequence shown here is derived from an EMBL/GenBank/DDBJ whole genome shotgun (WGS) entry which is preliminary data.</text>
</comment>
<evidence type="ECO:0000313" key="1">
    <source>
        <dbReference type="EMBL" id="KAA6376595.1"/>
    </source>
</evidence>
<organism evidence="1 2">
    <name type="scientific">Streblomastix strix</name>
    <dbReference type="NCBI Taxonomy" id="222440"/>
    <lineage>
        <taxon>Eukaryota</taxon>
        <taxon>Metamonada</taxon>
        <taxon>Preaxostyla</taxon>
        <taxon>Oxymonadida</taxon>
        <taxon>Streblomastigidae</taxon>
        <taxon>Streblomastix</taxon>
    </lineage>
</organism>
<evidence type="ECO:0000313" key="2">
    <source>
        <dbReference type="Proteomes" id="UP000324800"/>
    </source>
</evidence>
<accession>A0A5J4V3I8</accession>
<proteinExistence type="predicted"/>
<dbReference type="Proteomes" id="UP000324800">
    <property type="component" value="Unassembled WGS sequence"/>
</dbReference>
<reference evidence="1 2" key="1">
    <citation type="submission" date="2019-03" db="EMBL/GenBank/DDBJ databases">
        <title>Single cell metagenomics reveals metabolic interactions within the superorganism composed of flagellate Streblomastix strix and complex community of Bacteroidetes bacteria on its surface.</title>
        <authorList>
            <person name="Treitli S.C."/>
            <person name="Kolisko M."/>
            <person name="Husnik F."/>
            <person name="Keeling P."/>
            <person name="Hampl V."/>
        </authorList>
    </citation>
    <scope>NUCLEOTIDE SEQUENCE [LARGE SCALE GENOMIC DNA]</scope>
    <source>
        <strain evidence="1">ST1C</strain>
    </source>
</reference>
<sequence length="198" mass="23649">MPKKSKKIVSAAGFLKEAKDDLFQVIAQKQFPFKSKYDVIRKANYYDIPTHQTKNQFDIYPQTNTLEPHDYQLKPLAKFERPYFSPNYNSWEIDQTTNEQSQIQTINQNEGEQIEKRSVGRPKKYFNDEDRKEAIRKQQLATKRRYAQKKAQIYSRNNSVQKQLMKLLSDHNFKEDDMGFLLEYLETDIEQKIIPNRQ</sequence>
<name>A0A5J4V3I8_9EUKA</name>
<protein>
    <submittedName>
        <fullName evidence="1">Uncharacterized protein</fullName>
    </submittedName>
</protein>